<evidence type="ECO:0000256" key="1">
    <source>
        <dbReference type="ARBA" id="ARBA00004141"/>
    </source>
</evidence>
<evidence type="ECO:0008006" key="9">
    <source>
        <dbReference type="Google" id="ProtNLM"/>
    </source>
</evidence>
<dbReference type="GO" id="GO:0022857">
    <property type="term" value="F:transmembrane transporter activity"/>
    <property type="evidence" value="ECO:0007669"/>
    <property type="project" value="TreeGrafter"/>
</dbReference>
<evidence type="ECO:0000256" key="3">
    <source>
        <dbReference type="ARBA" id="ARBA00022692"/>
    </source>
</evidence>
<dbReference type="PANTHER" id="PTHR23501:SF193">
    <property type="entry name" value="MULTIDRUG TRANSPORTER, PUTATIVE (AFU_ORTHOLOGUE AFUA_8G00940)-RELATED"/>
    <property type="match status" value="1"/>
</dbReference>
<keyword evidence="4 6" id="KW-1133">Transmembrane helix</keyword>
<sequence>MSTGTGLYSLLQPGSPTGYWVGFQVIAGIGSGLTMQLAIMTIQAVVEPERLPSGMAVVIFAQSLGPAIVLVLCNVIFVNSLRPQMREHAPGVDPEAVIRAGATGFRSFVVSSDLAGVLKAYSNSIDLTFYLGAAVASACALVLWGMGWHDLRKKQPSSKNTKKTKAAPS</sequence>
<reference evidence="7" key="1">
    <citation type="submission" date="2023-06" db="EMBL/GenBank/DDBJ databases">
        <title>Conoideocrella luteorostrata (Hypocreales: Clavicipitaceae), a potential biocontrol fungus for elongate hemlock scale in United States Christmas tree production areas.</title>
        <authorList>
            <person name="Barrett H."/>
            <person name="Lovett B."/>
            <person name="Macias A.M."/>
            <person name="Stajich J.E."/>
            <person name="Kasson M.T."/>
        </authorList>
    </citation>
    <scope>NUCLEOTIDE SEQUENCE</scope>
    <source>
        <strain evidence="7">ARSEF 14590</strain>
    </source>
</reference>
<keyword evidence="3 6" id="KW-0812">Transmembrane</keyword>
<keyword evidence="8" id="KW-1185">Reference proteome</keyword>
<proteinExistence type="inferred from homology"/>
<dbReference type="EMBL" id="JASWJB010000143">
    <property type="protein sequence ID" value="KAK2595088.1"/>
    <property type="molecule type" value="Genomic_DNA"/>
</dbReference>
<keyword evidence="5 6" id="KW-0472">Membrane</keyword>
<dbReference type="PANTHER" id="PTHR23501">
    <property type="entry name" value="MAJOR FACILITATOR SUPERFAMILY"/>
    <property type="match status" value="1"/>
</dbReference>
<feature type="transmembrane region" description="Helical" evidence="6">
    <location>
        <begin position="20"/>
        <end position="42"/>
    </location>
</feature>
<dbReference type="SUPFAM" id="SSF103473">
    <property type="entry name" value="MFS general substrate transporter"/>
    <property type="match status" value="1"/>
</dbReference>
<comment type="caution">
    <text evidence="7">The sequence shown here is derived from an EMBL/GenBank/DDBJ whole genome shotgun (WGS) entry which is preliminary data.</text>
</comment>
<accession>A0AAJ0CL69</accession>
<comment type="subcellular location">
    <subcellularLocation>
        <location evidence="1">Membrane</location>
        <topology evidence="1">Multi-pass membrane protein</topology>
    </subcellularLocation>
</comment>
<comment type="similarity">
    <text evidence="2">Belongs to the major facilitator superfamily. TCR/Tet family.</text>
</comment>
<dbReference type="AlphaFoldDB" id="A0AAJ0CL69"/>
<organism evidence="7 8">
    <name type="scientific">Conoideocrella luteorostrata</name>
    <dbReference type="NCBI Taxonomy" id="1105319"/>
    <lineage>
        <taxon>Eukaryota</taxon>
        <taxon>Fungi</taxon>
        <taxon>Dikarya</taxon>
        <taxon>Ascomycota</taxon>
        <taxon>Pezizomycotina</taxon>
        <taxon>Sordariomycetes</taxon>
        <taxon>Hypocreomycetidae</taxon>
        <taxon>Hypocreales</taxon>
        <taxon>Clavicipitaceae</taxon>
        <taxon>Conoideocrella</taxon>
    </lineage>
</organism>
<protein>
    <recommendedName>
        <fullName evidence="9">MFS transporter</fullName>
    </recommendedName>
</protein>
<dbReference type="Proteomes" id="UP001251528">
    <property type="component" value="Unassembled WGS sequence"/>
</dbReference>
<feature type="transmembrane region" description="Helical" evidence="6">
    <location>
        <begin position="54"/>
        <end position="77"/>
    </location>
</feature>
<dbReference type="InterPro" id="IPR036259">
    <property type="entry name" value="MFS_trans_sf"/>
</dbReference>
<evidence type="ECO:0000313" key="7">
    <source>
        <dbReference type="EMBL" id="KAK2595088.1"/>
    </source>
</evidence>
<evidence type="ECO:0000256" key="4">
    <source>
        <dbReference type="ARBA" id="ARBA00022989"/>
    </source>
</evidence>
<evidence type="ECO:0000313" key="8">
    <source>
        <dbReference type="Proteomes" id="UP001251528"/>
    </source>
</evidence>
<gene>
    <name evidence="7" type="ORF">QQS21_007173</name>
</gene>
<feature type="transmembrane region" description="Helical" evidence="6">
    <location>
        <begin position="127"/>
        <end position="148"/>
    </location>
</feature>
<evidence type="ECO:0000256" key="6">
    <source>
        <dbReference type="SAM" id="Phobius"/>
    </source>
</evidence>
<evidence type="ECO:0000256" key="2">
    <source>
        <dbReference type="ARBA" id="ARBA00007520"/>
    </source>
</evidence>
<dbReference type="GO" id="GO:0005886">
    <property type="term" value="C:plasma membrane"/>
    <property type="evidence" value="ECO:0007669"/>
    <property type="project" value="TreeGrafter"/>
</dbReference>
<name>A0AAJ0CL69_9HYPO</name>
<evidence type="ECO:0000256" key="5">
    <source>
        <dbReference type="ARBA" id="ARBA00023136"/>
    </source>
</evidence>